<reference evidence="1" key="1">
    <citation type="submission" date="2011-03" db="EMBL/GenBank/DDBJ databases">
        <title>The Genome Sequence of Nematocida sp1 strain ERTm2.</title>
        <authorList>
            <consortium name="The Broad Institute Genome Sequencing Platform"/>
            <consortium name="The Broad Institute Genome Sequencing Center for Infectious Disease"/>
            <person name="Cuomo C."/>
            <person name="Troemel E."/>
            <person name="Young S.K."/>
            <person name="Zeng Q."/>
            <person name="Gargeya S."/>
            <person name="Fitzgerald M."/>
            <person name="Haas B."/>
            <person name="Abouelleil A."/>
            <person name="Alvarado L."/>
            <person name="Arachchi H.M."/>
            <person name="Berlin A."/>
            <person name="Brown A."/>
            <person name="Chapman S.B."/>
            <person name="Chen Z."/>
            <person name="Dunbar C."/>
            <person name="Freedman E."/>
            <person name="Gearin G."/>
            <person name="Gellesch M."/>
            <person name="Goldberg J."/>
            <person name="Griggs A."/>
            <person name="Gujja S."/>
            <person name="Heilman E.R."/>
            <person name="Heiman D."/>
            <person name="Howarth C."/>
            <person name="Larson L."/>
            <person name="Lui A."/>
            <person name="MacDonald P.J.P."/>
            <person name="Mehta T."/>
            <person name="Montmayeur A."/>
            <person name="Murphy C."/>
            <person name="Neiman D."/>
            <person name="Pearson M."/>
            <person name="Priest M."/>
            <person name="Roberts A."/>
            <person name="Saif S."/>
            <person name="Shea T."/>
            <person name="Shenoy N."/>
            <person name="Sisk P."/>
            <person name="Stolte C."/>
            <person name="Sykes S."/>
            <person name="White J."/>
            <person name="Yandava C."/>
            <person name="Wortman J."/>
            <person name="Nusbaum C."/>
            <person name="Birren B."/>
        </authorList>
    </citation>
    <scope>NUCLEOTIDE SEQUENCE</scope>
    <source>
        <strain evidence="1">ERTm2</strain>
    </source>
</reference>
<dbReference type="Proteomes" id="UP000054524">
    <property type="component" value="Unassembled WGS sequence"/>
</dbReference>
<evidence type="ECO:0000313" key="1">
    <source>
        <dbReference type="EMBL" id="EHY64561.1"/>
    </source>
</evidence>
<dbReference type="OrthoDB" id="2189721at2759"/>
<evidence type="ECO:0000313" key="3">
    <source>
        <dbReference type="Proteomes" id="UP000054524"/>
    </source>
</evidence>
<protein>
    <submittedName>
        <fullName evidence="1">Uncharacterized protein</fullName>
    </submittedName>
</protein>
<dbReference type="EMBL" id="JH604640">
    <property type="protein sequence ID" value="EHY64561.1"/>
    <property type="molecule type" value="Genomic_DNA"/>
</dbReference>
<dbReference type="EMBL" id="AKIJ01000001">
    <property type="protein sequence ID" value="KFG27347.1"/>
    <property type="molecule type" value="Genomic_DNA"/>
</dbReference>
<dbReference type="HOGENOM" id="CLU_980361_0_0_1"/>
<name>H8ZFK0_NEMA1</name>
<dbReference type="Proteomes" id="UP000005622">
    <property type="component" value="Unassembled WGS sequence"/>
</dbReference>
<evidence type="ECO:0000313" key="2">
    <source>
        <dbReference type="EMBL" id="KFG27347.1"/>
    </source>
</evidence>
<proteinExistence type="predicted"/>
<accession>A0A086J5C9</accession>
<organism evidence="1">
    <name type="scientific">Nematocida ausubeli (strain ATCC PRA-371 / ERTm2)</name>
    <name type="common">Nematode killer fungus</name>
    <dbReference type="NCBI Taxonomy" id="1913371"/>
    <lineage>
        <taxon>Eukaryota</taxon>
        <taxon>Fungi</taxon>
        <taxon>Fungi incertae sedis</taxon>
        <taxon>Microsporidia</taxon>
        <taxon>Nematocida</taxon>
    </lineage>
</organism>
<reference evidence="2" key="2">
    <citation type="submission" date="2012-10" db="EMBL/GenBank/DDBJ databases">
        <authorList>
            <consortium name="The Broad Institute Genome Sequencing Platform"/>
            <consortium name="The Broad Institute Genome Sequencing Center for Infectious Disease"/>
            <person name="Cuomo C."/>
            <person name="Troemel E."/>
            <person name="Walker B."/>
            <person name="Young S.K."/>
            <person name="Zeng Q."/>
            <person name="Gargeya S."/>
            <person name="Fitzgerald M."/>
            <person name="Haas B."/>
            <person name="Abouelleil A."/>
            <person name="Alvarado L."/>
            <person name="Arachchi H.M."/>
            <person name="Berlin A.M."/>
            <person name="Chapman S.B."/>
            <person name="Goldberg J."/>
            <person name="Griggs A."/>
            <person name="Gujja S."/>
            <person name="Hansen M."/>
            <person name="Howarth C."/>
            <person name="Imamovic A."/>
            <person name="Larimer J."/>
            <person name="McCowan C."/>
            <person name="Murphy C."/>
            <person name="Neiman D."/>
            <person name="Pearson M."/>
            <person name="Priest M."/>
            <person name="Roberts A."/>
            <person name="Saif S."/>
            <person name="Shea T."/>
            <person name="Sisk P."/>
            <person name="Sykes S."/>
            <person name="Wortman J."/>
            <person name="Nusbaum C."/>
            <person name="Birren B."/>
        </authorList>
    </citation>
    <scope>NUCLEOTIDE SEQUENCE</scope>
    <source>
        <strain evidence="2">ERTm6</strain>
    </source>
</reference>
<gene>
    <name evidence="1" type="ORF">NERG_02371</name>
    <name evidence="2" type="ORF">NESG_00425</name>
</gene>
<sequence>MFNFLEIFCRMDEGRFYSKVLQAVVVEILNQVGFERTSKQSLQIIIDLVFSQINQKLLRVKDILSGSGLCEAYNRIGEEKEEIDKDLLEVILLAIIQESTGCEDSYRRKELVSFLQYQLNITKQIKKEAAPQDESLLEILRVGDQLKKTHLEERALINFTGEEEGEKKAPEEKKYLDQDVQEHLKERANICVVDGNVSEPHEIFGLLQGVKMEDPILEINPVKTDYLIRNNMRDYEHMLNRKRLSTLHCTPCESQVEIPFLEDILLLSTLRKVPRKRKEVKEKEWVKMEDVSVE</sequence>
<reference evidence="2 3" key="3">
    <citation type="journal article" date="2014" name="Genome Announc.">
        <title>Genome Sequence of the Microsporidian Species Nematocida sp1 Strain ERTm6 (ATCC PRA-372).</title>
        <authorList>
            <person name="Bakowski M.A."/>
            <person name="Priest M."/>
            <person name="Young S."/>
            <person name="Cuomo C.A."/>
            <person name="Troemel E.R."/>
        </authorList>
    </citation>
    <scope>NUCLEOTIDE SEQUENCE [LARGE SCALE GENOMIC DNA]</scope>
    <source>
        <strain evidence="2 3">ERTm6</strain>
    </source>
</reference>
<dbReference type="AlphaFoldDB" id="H8ZFK0"/>
<dbReference type="InterPro" id="IPR031498">
    <property type="entry name" value="Bromo_TP-like"/>
</dbReference>
<dbReference type="Pfam" id="PF17027">
    <property type="entry name" value="Bromo_TP_like"/>
    <property type="match status" value="1"/>
</dbReference>
<accession>H8ZFK0</accession>
<keyword evidence="3" id="KW-1185">Reference proteome</keyword>